<evidence type="ECO:0000313" key="22">
    <source>
        <dbReference type="EMBL" id="MDP2539074.1"/>
    </source>
</evidence>
<dbReference type="InterPro" id="IPR011601">
    <property type="entry name" value="MurB_C"/>
</dbReference>
<dbReference type="EMBL" id="JAUPEV010000004">
    <property type="protein sequence ID" value="MDO7252936.1"/>
    <property type="molecule type" value="Genomic_DNA"/>
</dbReference>
<keyword evidence="24" id="KW-1185">Reference proteome</keyword>
<dbReference type="AlphaFoldDB" id="A0AA90SSM2"/>
<evidence type="ECO:0000256" key="9">
    <source>
        <dbReference type="ARBA" id="ARBA00022630"/>
    </source>
</evidence>
<evidence type="ECO:0000313" key="23">
    <source>
        <dbReference type="Proteomes" id="UP001177258"/>
    </source>
</evidence>
<keyword evidence="7 19" id="KW-0963">Cytoplasm</keyword>
<evidence type="ECO:0000256" key="11">
    <source>
        <dbReference type="ARBA" id="ARBA00022857"/>
    </source>
</evidence>
<evidence type="ECO:0000256" key="17">
    <source>
        <dbReference type="ARBA" id="ARBA00031026"/>
    </source>
</evidence>
<sequence>MTKIIDFSKYCSIKIGSSLCVKILEDVCDIEKEVKIIGYGNNLLVSPSAKNIAILGEKYDYILDKGDFIEVGGASSSGKIYRYFRDWDLGGLEFLRALPGSLGGLVKMNAGMKEYEIKNILDSVCVDGKWIDVDMLSMGYRNTDIKGVILAARFKKNPGFRYELVEIFESMRFTHPKKPSCGSCFKNPKGDFAGRLLESVGLKGYNIRDVAFSKEHANFLINLAKGDFEDAISLIELAKKRVFEEYGIKLQEEVVII</sequence>
<evidence type="ECO:0000256" key="6">
    <source>
        <dbReference type="ARBA" id="ARBA00015188"/>
    </source>
</evidence>
<evidence type="ECO:0000256" key="18">
    <source>
        <dbReference type="ARBA" id="ARBA00048914"/>
    </source>
</evidence>
<dbReference type="InterPro" id="IPR016169">
    <property type="entry name" value="FAD-bd_PCMH_sub2"/>
</dbReference>
<dbReference type="SUPFAM" id="SSF56194">
    <property type="entry name" value="Uridine diphospho-N-Acetylenolpyruvylglucosamine reductase, MurB, C-terminal domain"/>
    <property type="match status" value="1"/>
</dbReference>
<dbReference type="GO" id="GO:0005829">
    <property type="term" value="C:cytosol"/>
    <property type="evidence" value="ECO:0007669"/>
    <property type="project" value="TreeGrafter"/>
</dbReference>
<keyword evidence="9 19" id="KW-0285">Flavoprotein</keyword>
<comment type="catalytic activity">
    <reaction evidence="18 19">
        <text>UDP-N-acetyl-alpha-D-muramate + NADP(+) = UDP-N-acetyl-3-O-(1-carboxyvinyl)-alpha-D-glucosamine + NADPH + H(+)</text>
        <dbReference type="Rhea" id="RHEA:12248"/>
        <dbReference type="ChEBI" id="CHEBI:15378"/>
        <dbReference type="ChEBI" id="CHEBI:57783"/>
        <dbReference type="ChEBI" id="CHEBI:58349"/>
        <dbReference type="ChEBI" id="CHEBI:68483"/>
        <dbReference type="ChEBI" id="CHEBI:70757"/>
        <dbReference type="EC" id="1.3.1.98"/>
    </reaction>
</comment>
<evidence type="ECO:0000256" key="3">
    <source>
        <dbReference type="ARBA" id="ARBA00004496"/>
    </source>
</evidence>
<comment type="function">
    <text evidence="2 19">Cell wall formation.</text>
</comment>
<feature type="domain" description="UDP-N-acetylenolpyruvoylglucosamine reductase C-terminal" evidence="20">
    <location>
        <begin position="172"/>
        <end position="257"/>
    </location>
</feature>
<comment type="similarity">
    <text evidence="19">Belongs to the MurB family.</text>
</comment>
<reference evidence="21" key="2">
    <citation type="submission" date="2023-07" db="EMBL/GenBank/DDBJ databases">
        <authorList>
            <person name="Aydin F."/>
            <person name="Tarhane S."/>
            <person name="Saticioglu I.B."/>
            <person name="Karakaya E."/>
            <person name="Abay S."/>
            <person name="Guran O."/>
            <person name="Bozkurt E."/>
            <person name="Uzum N."/>
            <person name="Olgun K."/>
            <person name="Jablonski D."/>
        </authorList>
    </citation>
    <scope>NUCLEOTIDE SEQUENCE</scope>
    <source>
        <strain evidence="21">Faydin-H75</strain>
    </source>
</reference>
<gene>
    <name evidence="19" type="primary">murB</name>
    <name evidence="21" type="ORF">Q5I04_03280</name>
    <name evidence="22" type="ORF">Q5I06_04720</name>
</gene>
<reference evidence="21 23" key="3">
    <citation type="journal article" date="2024" name="Syst. Appl. Microbiol.">
        <title>Helicobacter cappadocius sp. nov., from lizards: The first psychrotrophic Helicobacter species.</title>
        <authorList>
            <person name="Aydin F."/>
            <person name="Tarhane S."/>
            <person name="Karakaya E."/>
            <person name="Abay S."/>
            <person name="Kayman T."/>
            <person name="Guran O."/>
            <person name="Bozkurt E."/>
            <person name="Uzum N."/>
            <person name="Avci A."/>
            <person name="Olgun K."/>
            <person name="Jablonski D."/>
            <person name="Guran C."/>
            <person name="Burcin Saticioglu I."/>
        </authorList>
    </citation>
    <scope>NUCLEOTIDE SEQUENCE [LARGE SCALE GENOMIC DNA]</scope>
    <source>
        <strain evidence="21">Faydin-H75</strain>
        <strain evidence="23">faydin-H76</strain>
    </source>
</reference>
<evidence type="ECO:0000256" key="7">
    <source>
        <dbReference type="ARBA" id="ARBA00022490"/>
    </source>
</evidence>
<dbReference type="PANTHER" id="PTHR21071">
    <property type="entry name" value="UDP-N-ACETYLENOLPYRUVOYLGLUCOSAMINE REDUCTASE"/>
    <property type="match status" value="1"/>
</dbReference>
<evidence type="ECO:0000256" key="1">
    <source>
        <dbReference type="ARBA" id="ARBA00001974"/>
    </source>
</evidence>
<keyword evidence="12 19" id="KW-0133">Cell shape</keyword>
<comment type="subcellular location">
    <subcellularLocation>
        <location evidence="3 19">Cytoplasm</location>
    </subcellularLocation>
</comment>
<reference evidence="22 24" key="1">
    <citation type="submission" date="2023-07" db="EMBL/GenBank/DDBJ databases">
        <title>Unpublished Manusciprt.</title>
        <authorList>
            <person name="Aydin F."/>
            <person name="Tarhane S."/>
            <person name="Saticioglu I.B."/>
            <person name="Karakaya E."/>
            <person name="Abay S."/>
            <person name="Guran O."/>
            <person name="Bozkurt E."/>
            <person name="Uzum N."/>
            <person name="Olgun K."/>
            <person name="Jablonski D."/>
        </authorList>
    </citation>
    <scope>NUCLEOTIDE SEQUENCE</scope>
    <source>
        <strain evidence="24">faydin-H75</strain>
        <strain evidence="22">Faydin-H76</strain>
    </source>
</reference>
<organism evidence="22 23">
    <name type="scientific">Helicobacter cappadocius</name>
    <dbReference type="NCBI Taxonomy" id="3063998"/>
    <lineage>
        <taxon>Bacteria</taxon>
        <taxon>Pseudomonadati</taxon>
        <taxon>Campylobacterota</taxon>
        <taxon>Epsilonproteobacteria</taxon>
        <taxon>Campylobacterales</taxon>
        <taxon>Helicobacteraceae</taxon>
        <taxon>Helicobacter</taxon>
    </lineage>
</organism>
<feature type="active site" description="Proton donor" evidence="19">
    <location>
        <position position="183"/>
    </location>
</feature>
<feature type="active site" evidence="19">
    <location>
        <position position="141"/>
    </location>
</feature>
<keyword evidence="14 19" id="KW-0560">Oxidoreductase</keyword>
<evidence type="ECO:0000256" key="14">
    <source>
        <dbReference type="ARBA" id="ARBA00023002"/>
    </source>
</evidence>
<evidence type="ECO:0000256" key="13">
    <source>
        <dbReference type="ARBA" id="ARBA00022984"/>
    </source>
</evidence>
<dbReference type="NCBIfam" id="NF010479">
    <property type="entry name" value="PRK13904.1"/>
    <property type="match status" value="1"/>
</dbReference>
<evidence type="ECO:0000256" key="8">
    <source>
        <dbReference type="ARBA" id="ARBA00022618"/>
    </source>
</evidence>
<dbReference type="InterPro" id="IPR036318">
    <property type="entry name" value="FAD-bd_PCMH-like_sf"/>
</dbReference>
<evidence type="ECO:0000256" key="2">
    <source>
        <dbReference type="ARBA" id="ARBA00003921"/>
    </source>
</evidence>
<dbReference type="PANTHER" id="PTHR21071:SF4">
    <property type="entry name" value="UDP-N-ACETYLENOLPYRUVOYLGLUCOSAMINE REDUCTASE"/>
    <property type="match status" value="1"/>
</dbReference>
<evidence type="ECO:0000256" key="10">
    <source>
        <dbReference type="ARBA" id="ARBA00022827"/>
    </source>
</evidence>
<dbReference type="EC" id="1.3.1.98" evidence="5 19"/>
<dbReference type="Proteomes" id="UP001177258">
    <property type="component" value="Unassembled WGS sequence"/>
</dbReference>
<comment type="cofactor">
    <cofactor evidence="1 19">
        <name>FAD</name>
        <dbReference type="ChEBI" id="CHEBI:57692"/>
    </cofactor>
</comment>
<dbReference type="GO" id="GO:0009252">
    <property type="term" value="P:peptidoglycan biosynthetic process"/>
    <property type="evidence" value="ECO:0007669"/>
    <property type="project" value="UniProtKB-UniRule"/>
</dbReference>
<proteinExistence type="inferred from homology"/>
<dbReference type="Pfam" id="PF02873">
    <property type="entry name" value="MurB_C"/>
    <property type="match status" value="1"/>
</dbReference>
<evidence type="ECO:0000256" key="16">
    <source>
        <dbReference type="ARBA" id="ARBA00023316"/>
    </source>
</evidence>
<evidence type="ECO:0000256" key="5">
    <source>
        <dbReference type="ARBA" id="ARBA00012518"/>
    </source>
</evidence>
<feature type="active site" evidence="19">
    <location>
        <position position="253"/>
    </location>
</feature>
<comment type="pathway">
    <text evidence="4 19">Cell wall biogenesis; peptidoglycan biosynthesis.</text>
</comment>
<dbReference type="EMBL" id="JAUYZK010000005">
    <property type="protein sequence ID" value="MDP2539074.1"/>
    <property type="molecule type" value="Genomic_DNA"/>
</dbReference>
<keyword evidence="16 19" id="KW-0961">Cell wall biogenesis/degradation</keyword>
<accession>A0AA90SSM2</accession>
<evidence type="ECO:0000313" key="24">
    <source>
        <dbReference type="Proteomes" id="UP001240777"/>
    </source>
</evidence>
<dbReference type="NCBIfam" id="TIGR00179">
    <property type="entry name" value="murB"/>
    <property type="match status" value="1"/>
</dbReference>
<dbReference type="GO" id="GO:0008360">
    <property type="term" value="P:regulation of cell shape"/>
    <property type="evidence" value="ECO:0007669"/>
    <property type="project" value="UniProtKB-KW"/>
</dbReference>
<dbReference type="SUPFAM" id="SSF56176">
    <property type="entry name" value="FAD-binding/transporter-associated domain-like"/>
    <property type="match status" value="1"/>
</dbReference>
<dbReference type="RefSeq" id="WP_305516783.1">
    <property type="nucleotide sequence ID" value="NZ_JAUPEV010000004.1"/>
</dbReference>
<keyword evidence="8 19" id="KW-0132">Cell division</keyword>
<dbReference type="Proteomes" id="UP001240777">
    <property type="component" value="Unassembled WGS sequence"/>
</dbReference>
<dbReference type="GO" id="GO:0071555">
    <property type="term" value="P:cell wall organization"/>
    <property type="evidence" value="ECO:0007669"/>
    <property type="project" value="UniProtKB-KW"/>
</dbReference>
<evidence type="ECO:0000313" key="21">
    <source>
        <dbReference type="EMBL" id="MDO7252936.1"/>
    </source>
</evidence>
<keyword evidence="13 19" id="KW-0573">Peptidoglycan synthesis</keyword>
<dbReference type="Gene3D" id="3.90.78.10">
    <property type="entry name" value="UDP-N-acetylenolpyruvoylglucosamine reductase, C-terminal domain"/>
    <property type="match status" value="1"/>
</dbReference>
<evidence type="ECO:0000259" key="20">
    <source>
        <dbReference type="Pfam" id="PF02873"/>
    </source>
</evidence>
<keyword evidence="15 19" id="KW-0131">Cell cycle</keyword>
<protein>
    <recommendedName>
        <fullName evidence="6 19">UDP-N-acetylenolpyruvoylglucosamine reductase</fullName>
        <ecNumber evidence="5 19">1.3.1.98</ecNumber>
    </recommendedName>
    <alternativeName>
        <fullName evidence="17 19">UDP-N-acetylmuramate dehydrogenase</fullName>
    </alternativeName>
</protein>
<name>A0AA90SSM2_9HELI</name>
<evidence type="ECO:0000256" key="15">
    <source>
        <dbReference type="ARBA" id="ARBA00023306"/>
    </source>
</evidence>
<comment type="caution">
    <text evidence="22">The sequence shown here is derived from an EMBL/GenBank/DDBJ whole genome shotgun (WGS) entry which is preliminary data.</text>
</comment>
<dbReference type="InterPro" id="IPR036635">
    <property type="entry name" value="MurB_C_sf"/>
</dbReference>
<keyword evidence="10 19" id="KW-0274">FAD</keyword>
<dbReference type="HAMAP" id="MF_00037">
    <property type="entry name" value="MurB"/>
    <property type="match status" value="1"/>
</dbReference>
<dbReference type="Gene3D" id="3.30.465.10">
    <property type="match status" value="1"/>
</dbReference>
<evidence type="ECO:0000256" key="12">
    <source>
        <dbReference type="ARBA" id="ARBA00022960"/>
    </source>
</evidence>
<dbReference type="GO" id="GO:0008762">
    <property type="term" value="F:UDP-N-acetylmuramate dehydrogenase activity"/>
    <property type="evidence" value="ECO:0007669"/>
    <property type="project" value="UniProtKB-UniRule"/>
</dbReference>
<keyword evidence="11 19" id="KW-0521">NADP</keyword>
<dbReference type="GO" id="GO:0050660">
    <property type="term" value="F:flavin adenine dinucleotide binding"/>
    <property type="evidence" value="ECO:0007669"/>
    <property type="project" value="InterPro"/>
</dbReference>
<dbReference type="GO" id="GO:0051301">
    <property type="term" value="P:cell division"/>
    <property type="evidence" value="ECO:0007669"/>
    <property type="project" value="UniProtKB-KW"/>
</dbReference>
<evidence type="ECO:0000256" key="4">
    <source>
        <dbReference type="ARBA" id="ARBA00004752"/>
    </source>
</evidence>
<evidence type="ECO:0000256" key="19">
    <source>
        <dbReference type="HAMAP-Rule" id="MF_00037"/>
    </source>
</evidence>
<dbReference type="InterPro" id="IPR003170">
    <property type="entry name" value="MurB"/>
</dbReference>